<dbReference type="OrthoDB" id="6697831at2"/>
<proteinExistence type="predicted"/>
<dbReference type="EMBL" id="RBJC01000012">
    <property type="protein sequence ID" value="RKR70487.1"/>
    <property type="molecule type" value="Genomic_DNA"/>
</dbReference>
<dbReference type="InterPro" id="IPR037126">
    <property type="entry name" value="PdaC/RsiV-like_sf"/>
</dbReference>
<feature type="domain" description="DUF3298" evidence="3">
    <location>
        <begin position="220"/>
        <end position="292"/>
    </location>
</feature>
<keyword evidence="2" id="KW-0732">Signal</keyword>
<keyword evidence="5" id="KW-1185">Reference proteome</keyword>
<dbReference type="Proteomes" id="UP000280099">
    <property type="component" value="Unassembled WGS sequence"/>
</dbReference>
<protein>
    <submittedName>
        <fullName evidence="4">Uncharacterized protein DUF3298</fullName>
    </submittedName>
</protein>
<dbReference type="Pfam" id="PF11738">
    <property type="entry name" value="DUF3298"/>
    <property type="match status" value="1"/>
</dbReference>
<dbReference type="RefSeq" id="WP_121124368.1">
    <property type="nucleotide sequence ID" value="NZ_CP016604.1"/>
</dbReference>
<keyword evidence="1" id="KW-0175">Coiled coil</keyword>
<feature type="coiled-coil region" evidence="1">
    <location>
        <begin position="21"/>
        <end position="48"/>
    </location>
</feature>
<name>A0A420XEG3_9PAST</name>
<reference evidence="4 5" key="1">
    <citation type="submission" date="2018-10" db="EMBL/GenBank/DDBJ databases">
        <title>Genomic Encyclopedia of Type Strains, Phase IV (KMG-IV): sequencing the most valuable type-strain genomes for metagenomic binning, comparative biology and taxonomic classification.</title>
        <authorList>
            <person name="Goeker M."/>
        </authorList>
    </citation>
    <scope>NUCLEOTIDE SEQUENCE [LARGE SCALE GENOMIC DNA]</scope>
    <source>
        <strain evidence="4 5">DSM 23800</strain>
    </source>
</reference>
<dbReference type="AlphaFoldDB" id="A0A420XEG3"/>
<feature type="signal peptide" evidence="2">
    <location>
        <begin position="1"/>
        <end position="18"/>
    </location>
</feature>
<feature type="chain" id="PRO_5019336238" evidence="2">
    <location>
        <begin position="19"/>
        <end position="324"/>
    </location>
</feature>
<evidence type="ECO:0000313" key="4">
    <source>
        <dbReference type="EMBL" id="RKR70487.1"/>
    </source>
</evidence>
<evidence type="ECO:0000256" key="1">
    <source>
        <dbReference type="SAM" id="Coils"/>
    </source>
</evidence>
<comment type="caution">
    <text evidence="4">The sequence shown here is derived from an EMBL/GenBank/DDBJ whole genome shotgun (WGS) entry which is preliminary data.</text>
</comment>
<dbReference type="Gene3D" id="3.90.640.20">
    <property type="entry name" value="Heat-shock cognate protein, ATPase"/>
    <property type="match status" value="1"/>
</dbReference>
<evidence type="ECO:0000259" key="3">
    <source>
        <dbReference type="Pfam" id="PF11738"/>
    </source>
</evidence>
<evidence type="ECO:0000256" key="2">
    <source>
        <dbReference type="SAM" id="SignalP"/>
    </source>
</evidence>
<dbReference type="Gene3D" id="3.30.565.40">
    <property type="entry name" value="Fervidobacterium nodosum Rt17-B1 like"/>
    <property type="match status" value="1"/>
</dbReference>
<organism evidence="4 5">
    <name type="scientific">Otariodibacter oris</name>
    <dbReference type="NCBI Taxonomy" id="1032623"/>
    <lineage>
        <taxon>Bacteria</taxon>
        <taxon>Pseudomonadati</taxon>
        <taxon>Pseudomonadota</taxon>
        <taxon>Gammaproteobacteria</taxon>
        <taxon>Pasteurellales</taxon>
        <taxon>Pasteurellaceae</taxon>
        <taxon>Otariodibacter</taxon>
    </lineage>
</organism>
<dbReference type="InterPro" id="IPR021729">
    <property type="entry name" value="DUF3298"/>
</dbReference>
<evidence type="ECO:0000313" key="5">
    <source>
        <dbReference type="Proteomes" id="UP000280099"/>
    </source>
</evidence>
<accession>A0A420XEG3</accession>
<sequence length="324" mass="36946">MKKSLLAILIASGFILSACDDQELTQKLTDAEQKITQLETELKAIQTEQATKNSVVENSQDAFPTLNVEITELFNKSETLKVKDNLYEDENESEEQFYDSRVAVFATTATTNVDWLNSLLFKEIINHYSDEELNIGNEIITKENATELFSSMYDDFVNEVKQGGYFIGLTEAETTTYVNQRGNIATFTQHYDSYTGGAHGMYYTRYLNIDVNKKAVIQLNDLVEPSKQQELKDILWQEYMSMNAGEDGQISAFVTDKNEFELSPDFYFTDDGITFVYPVYALGPFAAGETKLHAYFYDINALLSKDYQRTAKDGFNVYPDSIFY</sequence>
<gene>
    <name evidence="4" type="ORF">DES31_1931</name>
</gene>
<dbReference type="PROSITE" id="PS51257">
    <property type="entry name" value="PROKAR_LIPOPROTEIN"/>
    <property type="match status" value="1"/>
</dbReference>